<dbReference type="InterPro" id="IPR011235">
    <property type="entry name" value="MepB-like"/>
</dbReference>
<dbReference type="RefSeq" id="WP_073231616.1">
    <property type="nucleotide sequence ID" value="NZ_FQUQ01000002.1"/>
</dbReference>
<reference evidence="2" key="1">
    <citation type="submission" date="2016-11" db="EMBL/GenBank/DDBJ databases">
        <authorList>
            <person name="Varghese N."/>
            <person name="Submissions S."/>
        </authorList>
    </citation>
    <scope>NUCLEOTIDE SEQUENCE [LARGE SCALE GENOMIC DNA]</scope>
    <source>
        <strain evidence="2">DSM 16990</strain>
    </source>
</reference>
<evidence type="ECO:0008006" key="3">
    <source>
        <dbReference type="Google" id="ProtNLM"/>
    </source>
</evidence>
<name>A0A1M5BU43_9SPHI</name>
<dbReference type="STRING" id="288992.SAMN04488522_1021348"/>
<protein>
    <recommendedName>
        <fullName evidence="3">MepB protein</fullName>
    </recommendedName>
</protein>
<evidence type="ECO:0000313" key="2">
    <source>
        <dbReference type="Proteomes" id="UP000184287"/>
    </source>
</evidence>
<sequence length="168" mass="19249">MILPPDLFILKELVFDHLGFETTPVVPEAESAEYGACSFKINGLAVRFRVAKITPTKTGQFVTLWKRKGTGPIEPYQASDEIDLFLVSTRKEQCFGHFVFPKEALIKHGVLSDKRKEGKRAIRVYPPWDEATNKQAKKTQQWQLEYFMEILPEETIDVALAERLYTGE</sequence>
<keyword evidence="2" id="KW-1185">Reference proteome</keyword>
<dbReference type="Gene3D" id="3.40.1350.140">
    <property type="entry name" value="MepB-like"/>
    <property type="match status" value="1"/>
</dbReference>
<gene>
    <name evidence="1" type="ORF">SAMN04488522_1021348</name>
</gene>
<evidence type="ECO:0000313" key="1">
    <source>
        <dbReference type="EMBL" id="SHF45742.1"/>
    </source>
</evidence>
<accession>A0A1M5BU43</accession>
<dbReference type="PIRSF" id="PIRSF032285">
    <property type="entry name" value="UCP032285"/>
    <property type="match status" value="1"/>
</dbReference>
<dbReference type="Pfam" id="PF08877">
    <property type="entry name" value="MepB-like"/>
    <property type="match status" value="1"/>
</dbReference>
<organism evidence="1 2">
    <name type="scientific">Pedobacter caeni</name>
    <dbReference type="NCBI Taxonomy" id="288992"/>
    <lineage>
        <taxon>Bacteria</taxon>
        <taxon>Pseudomonadati</taxon>
        <taxon>Bacteroidota</taxon>
        <taxon>Sphingobacteriia</taxon>
        <taxon>Sphingobacteriales</taxon>
        <taxon>Sphingobacteriaceae</taxon>
        <taxon>Pedobacter</taxon>
    </lineage>
</organism>
<dbReference type="EMBL" id="FQUQ01000002">
    <property type="protein sequence ID" value="SHF45742.1"/>
    <property type="molecule type" value="Genomic_DNA"/>
</dbReference>
<proteinExistence type="predicted"/>
<dbReference type="OrthoDB" id="4954833at2"/>
<dbReference type="InterPro" id="IPR038231">
    <property type="entry name" value="MepB-like_sf"/>
</dbReference>
<dbReference type="AlphaFoldDB" id="A0A1M5BU43"/>
<dbReference type="Proteomes" id="UP000184287">
    <property type="component" value="Unassembled WGS sequence"/>
</dbReference>